<dbReference type="GO" id="GO:0032434">
    <property type="term" value="P:regulation of proteasomal ubiquitin-dependent protein catabolic process"/>
    <property type="evidence" value="ECO:0007669"/>
    <property type="project" value="TreeGrafter"/>
</dbReference>
<dbReference type="GO" id="GO:0034976">
    <property type="term" value="P:response to endoplasmic reticulum stress"/>
    <property type="evidence" value="ECO:0007669"/>
    <property type="project" value="TreeGrafter"/>
</dbReference>
<comment type="caution">
    <text evidence="9">The sequence shown here is derived from an EMBL/GenBank/DDBJ whole genome shotgun (WGS) entry which is preliminary data.</text>
</comment>
<gene>
    <name evidence="9" type="ORF">IEQ34_005250</name>
</gene>
<dbReference type="AlphaFoldDB" id="A0AAV7H810"/>
<feature type="domain" description="E3 UFM1-protein ligase-like C-terminal" evidence="8">
    <location>
        <begin position="689"/>
        <end position="802"/>
    </location>
</feature>
<dbReference type="GO" id="GO:0005789">
    <property type="term" value="C:endoplasmic reticulum membrane"/>
    <property type="evidence" value="ECO:0007669"/>
    <property type="project" value="TreeGrafter"/>
</dbReference>
<keyword evidence="2" id="KW-0808">Transferase</keyword>
<feature type="domain" description="E3 UFM1-protein ligase 1-like N-terminal" evidence="6">
    <location>
        <begin position="4"/>
        <end position="288"/>
    </location>
</feature>
<evidence type="ECO:0000256" key="5">
    <source>
        <dbReference type="SAM" id="MobiDB-lite"/>
    </source>
</evidence>
<dbReference type="InterPro" id="IPR056579">
    <property type="entry name" value="Ufl1_N"/>
</dbReference>
<dbReference type="GO" id="GO:0061666">
    <property type="term" value="F:UFM1 ligase activity"/>
    <property type="evidence" value="ECO:0007669"/>
    <property type="project" value="InterPro"/>
</dbReference>
<feature type="region of interest" description="Disordered" evidence="5">
    <location>
        <begin position="407"/>
        <end position="477"/>
    </location>
</feature>
<dbReference type="PANTHER" id="PTHR31057">
    <property type="entry name" value="E3 UFM1-PROTEIN LIGASE 1"/>
    <property type="match status" value="1"/>
</dbReference>
<dbReference type="Pfam" id="PF23659">
    <property type="entry name" value="UFL1"/>
    <property type="match status" value="1"/>
</dbReference>
<dbReference type="Pfam" id="PF25041">
    <property type="entry name" value="UFL1_C"/>
    <property type="match status" value="1"/>
</dbReference>
<dbReference type="GO" id="GO:1990592">
    <property type="term" value="P:protein K69-linked ufmylation"/>
    <property type="evidence" value="ECO:0007669"/>
    <property type="project" value="TreeGrafter"/>
</dbReference>
<evidence type="ECO:0000259" key="8">
    <source>
        <dbReference type="Pfam" id="PF25041"/>
    </source>
</evidence>
<dbReference type="InterPro" id="IPR018611">
    <property type="entry name" value="Ufl1"/>
</dbReference>
<keyword evidence="10" id="KW-1185">Reference proteome</keyword>
<dbReference type="InterPro" id="IPR056761">
    <property type="entry name" value="Ufl1-like_C"/>
</dbReference>
<accession>A0AAV7H810</accession>
<evidence type="ECO:0000313" key="10">
    <source>
        <dbReference type="Proteomes" id="UP000775213"/>
    </source>
</evidence>
<feature type="coiled-coil region" evidence="4">
    <location>
        <begin position="543"/>
        <end position="581"/>
    </location>
</feature>
<evidence type="ECO:0000259" key="6">
    <source>
        <dbReference type="Pfam" id="PF09743"/>
    </source>
</evidence>
<dbReference type="PANTHER" id="PTHR31057:SF0">
    <property type="entry name" value="E3 UFM1-PROTEIN LIGASE 1"/>
    <property type="match status" value="1"/>
</dbReference>
<evidence type="ECO:0000259" key="7">
    <source>
        <dbReference type="Pfam" id="PF23659"/>
    </source>
</evidence>
<evidence type="ECO:0000256" key="2">
    <source>
        <dbReference type="ARBA" id="ARBA00022679"/>
    </source>
</evidence>
<evidence type="ECO:0000313" key="9">
    <source>
        <dbReference type="EMBL" id="KAH0465147.1"/>
    </source>
</evidence>
<evidence type="ECO:0000256" key="4">
    <source>
        <dbReference type="SAM" id="Coils"/>
    </source>
</evidence>
<comment type="similarity">
    <text evidence="1">Belongs to the UFL1 family.</text>
</comment>
<name>A0AAV7H810_DENCH</name>
<protein>
    <recommendedName>
        <fullName evidence="11">E3 UFM1-protein ligase 1 homolog</fullName>
    </recommendedName>
</protein>
<proteinExistence type="inferred from homology"/>
<keyword evidence="4" id="KW-0175">Coiled coil</keyword>
<dbReference type="Pfam" id="PF25870">
    <property type="entry name" value="WHD_UFL1_5th"/>
    <property type="match status" value="1"/>
</dbReference>
<organism evidence="9 10">
    <name type="scientific">Dendrobium chrysotoxum</name>
    <name type="common">Orchid</name>
    <dbReference type="NCBI Taxonomy" id="161865"/>
    <lineage>
        <taxon>Eukaryota</taxon>
        <taxon>Viridiplantae</taxon>
        <taxon>Streptophyta</taxon>
        <taxon>Embryophyta</taxon>
        <taxon>Tracheophyta</taxon>
        <taxon>Spermatophyta</taxon>
        <taxon>Magnoliopsida</taxon>
        <taxon>Liliopsida</taxon>
        <taxon>Asparagales</taxon>
        <taxon>Orchidaceae</taxon>
        <taxon>Epidendroideae</taxon>
        <taxon>Malaxideae</taxon>
        <taxon>Dendrobiinae</taxon>
        <taxon>Dendrobium</taxon>
    </lineage>
</organism>
<reference evidence="9 10" key="1">
    <citation type="journal article" date="2021" name="Hortic Res">
        <title>Chromosome-scale assembly of the Dendrobium chrysotoxum genome enhances the understanding of orchid evolution.</title>
        <authorList>
            <person name="Zhang Y."/>
            <person name="Zhang G.Q."/>
            <person name="Zhang D."/>
            <person name="Liu X.D."/>
            <person name="Xu X.Y."/>
            <person name="Sun W.H."/>
            <person name="Yu X."/>
            <person name="Zhu X."/>
            <person name="Wang Z.W."/>
            <person name="Zhao X."/>
            <person name="Zhong W.Y."/>
            <person name="Chen H."/>
            <person name="Yin W.L."/>
            <person name="Huang T."/>
            <person name="Niu S.C."/>
            <person name="Liu Z.J."/>
        </authorList>
    </citation>
    <scope>NUCLEOTIDE SEQUENCE [LARGE SCALE GENOMIC DNA]</scope>
    <source>
        <strain evidence="9">Lindl</strain>
    </source>
</reference>
<evidence type="ECO:0000256" key="3">
    <source>
        <dbReference type="ARBA" id="ARBA00022786"/>
    </source>
</evidence>
<evidence type="ECO:0008006" key="11">
    <source>
        <dbReference type="Google" id="ProtNLM"/>
    </source>
</evidence>
<dbReference type="InterPro" id="IPR056580">
    <property type="entry name" value="Ufl1_dom"/>
</dbReference>
<feature type="domain" description="E3 UFM1-protein ligase 1-like" evidence="7">
    <location>
        <begin position="554"/>
        <end position="684"/>
    </location>
</feature>
<keyword evidence="3" id="KW-0833">Ubl conjugation pathway</keyword>
<evidence type="ECO:0000256" key="1">
    <source>
        <dbReference type="ARBA" id="ARBA00010789"/>
    </source>
</evidence>
<sequence length="822" mass="91310">MDAELLELQRQFESAQQAKSSNRLSERNIVELILKLQELRFIDFDLLYTVSGKEYITTEQLQFEMVAEIRKSGRVSLIDLSDVLGVDLYHIEKQGQQIVASDPGLMLLNGEIISESYWDGVAEEINEKLQECSQIFLAEIAAQLHVGSEIVMSVLEPRLGTIIKGRLEGGQLFTPAYVSRIKAMVRGAARGITVPTNLPTVWNSLQHLPHDINDGIGVSIENTLFHSIFNALVKEKEILGSLRAGVQWTPTIFAHAQRESVDSFFSQNSYIGYDVLLKLAIGQPKQYLQSRYPEGIALDSIFIHPSMVEMLNAAIQDAIEHGNWIDALSLLPECVGSQDILKILSLCPSVQRAVKSSDAIILGDSCVFSSKYIKDLFDLVEKEMDILSFASLGGHRPDMSSADEVKFETSSGKNSEIKDTFDDGGSTKHIPEKGSKKKRGKHTVFVKVENDSNTQESPLMKGKKNQRRSKDASSVEAKGSSKVKVASLYGPSEEWIAKKILAVAPDLGELGGPDDPHAMLSNLSSHLRPSLLDSLEKRRTILLQEHAKRSRQLLDNLQKQLDEAFLELQFYERALDLFEDDPSLCAILHRHLLKTLAAPIVDKLLQTLVMDNKLKNGIEMEEGESLDAPQLTSANRIYLAKSLPNSLSLKAQAVVEAFEGKRVDTFMATFKALAEESGLLLKKLDKKLEKSLLQSYRKGLTSQVSSETDPVVLLPKIVALLYLQVYNKAFQAPGRAISAAVSRLKDKFPEETFKVLMDYHSATVTLLALQSTVTEDEEDCTADRILSKKEYLESKMPELKGLVLKSTNSGAQRVASEMHASH</sequence>
<dbReference type="Proteomes" id="UP000775213">
    <property type="component" value="Unassembled WGS sequence"/>
</dbReference>
<dbReference type="Pfam" id="PF09743">
    <property type="entry name" value="E3_UFM1_ligase"/>
    <property type="match status" value="1"/>
</dbReference>
<dbReference type="EMBL" id="JAGFBR010000006">
    <property type="protein sequence ID" value="KAH0465147.1"/>
    <property type="molecule type" value="Genomic_DNA"/>
</dbReference>
<feature type="compositionally biased region" description="Basic residues" evidence="5">
    <location>
        <begin position="435"/>
        <end position="444"/>
    </location>
</feature>
<feature type="compositionally biased region" description="Basic and acidic residues" evidence="5">
    <location>
        <begin position="415"/>
        <end position="434"/>
    </location>
</feature>